<sequence>MYINGRTGAVQGRVAVHKTAPAIVACAHSLGAHGTAIRGPLCEVPIM</sequence>
<dbReference type="Proteomes" id="UP001162483">
    <property type="component" value="Unassembled WGS sequence"/>
</dbReference>
<organism evidence="1 2">
    <name type="scientific">Staurois parvus</name>
    <dbReference type="NCBI Taxonomy" id="386267"/>
    <lineage>
        <taxon>Eukaryota</taxon>
        <taxon>Metazoa</taxon>
        <taxon>Chordata</taxon>
        <taxon>Craniata</taxon>
        <taxon>Vertebrata</taxon>
        <taxon>Euteleostomi</taxon>
        <taxon>Amphibia</taxon>
        <taxon>Batrachia</taxon>
        <taxon>Anura</taxon>
        <taxon>Neobatrachia</taxon>
        <taxon>Ranoidea</taxon>
        <taxon>Ranidae</taxon>
        <taxon>Staurois</taxon>
    </lineage>
</organism>
<keyword evidence="2" id="KW-1185">Reference proteome</keyword>
<comment type="caution">
    <text evidence="1">The sequence shown here is derived from an EMBL/GenBank/DDBJ whole genome shotgun (WGS) entry which is preliminary data.</text>
</comment>
<protein>
    <submittedName>
        <fullName evidence="1">Uncharacterized protein</fullName>
    </submittedName>
</protein>
<dbReference type="EMBL" id="CATNWA010016611">
    <property type="protein sequence ID" value="CAI9594013.1"/>
    <property type="molecule type" value="Genomic_DNA"/>
</dbReference>
<accession>A0ABN9FAJ6</accession>
<gene>
    <name evidence="1" type="ORF">SPARVUS_LOCUS11657799</name>
</gene>
<evidence type="ECO:0000313" key="1">
    <source>
        <dbReference type="EMBL" id="CAI9594013.1"/>
    </source>
</evidence>
<proteinExistence type="predicted"/>
<name>A0ABN9FAJ6_9NEOB</name>
<evidence type="ECO:0000313" key="2">
    <source>
        <dbReference type="Proteomes" id="UP001162483"/>
    </source>
</evidence>
<reference evidence="1" key="1">
    <citation type="submission" date="2023-05" db="EMBL/GenBank/DDBJ databases">
        <authorList>
            <person name="Stuckert A."/>
        </authorList>
    </citation>
    <scope>NUCLEOTIDE SEQUENCE</scope>
</reference>